<protein>
    <submittedName>
        <fullName evidence="2">Uncharacterized protein</fullName>
    </submittedName>
</protein>
<accession>A0A398CH27</accession>
<dbReference type="OrthoDB" id="10012594at2"/>
<organism evidence="2 3">
    <name type="scientific">Cohnella faecalis</name>
    <dbReference type="NCBI Taxonomy" id="2315694"/>
    <lineage>
        <taxon>Bacteria</taxon>
        <taxon>Bacillati</taxon>
        <taxon>Bacillota</taxon>
        <taxon>Bacilli</taxon>
        <taxon>Bacillales</taxon>
        <taxon>Paenibacillaceae</taxon>
        <taxon>Cohnella</taxon>
    </lineage>
</organism>
<dbReference type="Proteomes" id="UP000266340">
    <property type="component" value="Unassembled WGS sequence"/>
</dbReference>
<keyword evidence="3" id="KW-1185">Reference proteome</keyword>
<sequence length="316" mass="33048">MRAVLYAVLTEEGWVPGWSVAWEVDLGYWLEEEFRAGVRSEGTGFAGAGIKGRAMARLKEPIPLGLAEAASDWLAERFEVHGRKRDKSQKGIRDGSLEGLRKEERRSLEENGDRAYSENVEELLQEALRAAYFAESGGSAGLTTERSSSKADVFGNLSMAMETMLCSAGGNGSREGMFEEGRTLAKFARMASERLQGRSLLQEEAAPLLAQALPAGGGFAAAKRALQLAALLGAVRLTAAVAPQPLQAPGRGRCDAPSARFSPARLAAAGPCLCAAAVAAAAQRSCGAHGAPLAGGDALTAKRALRWGGAANAGCS</sequence>
<evidence type="ECO:0000313" key="3">
    <source>
        <dbReference type="Proteomes" id="UP000266340"/>
    </source>
</evidence>
<evidence type="ECO:0000313" key="2">
    <source>
        <dbReference type="EMBL" id="RIE02053.1"/>
    </source>
</evidence>
<name>A0A398CH27_9BACL</name>
<dbReference type="EMBL" id="QXJM01000039">
    <property type="protein sequence ID" value="RIE02053.1"/>
    <property type="molecule type" value="Genomic_DNA"/>
</dbReference>
<evidence type="ECO:0000256" key="1">
    <source>
        <dbReference type="SAM" id="MobiDB-lite"/>
    </source>
</evidence>
<comment type="caution">
    <text evidence="2">The sequence shown here is derived from an EMBL/GenBank/DDBJ whole genome shotgun (WGS) entry which is preliminary data.</text>
</comment>
<dbReference type="RefSeq" id="WP_119150093.1">
    <property type="nucleotide sequence ID" value="NZ_QXJM01000039.1"/>
</dbReference>
<reference evidence="2 3" key="1">
    <citation type="submission" date="2018-09" db="EMBL/GenBank/DDBJ databases">
        <title>Cohnella cavernae sp. nov., isolated from a karst cave.</title>
        <authorList>
            <person name="Zhu H."/>
        </authorList>
    </citation>
    <scope>NUCLEOTIDE SEQUENCE [LARGE SCALE GENOMIC DNA]</scope>
    <source>
        <strain evidence="2 3">K2E09-144</strain>
    </source>
</reference>
<proteinExistence type="predicted"/>
<feature type="compositionally biased region" description="Basic and acidic residues" evidence="1">
    <location>
        <begin position="88"/>
        <end position="115"/>
    </location>
</feature>
<feature type="region of interest" description="Disordered" evidence="1">
    <location>
        <begin position="85"/>
        <end position="115"/>
    </location>
</feature>
<gene>
    <name evidence="2" type="ORF">D3H35_14915</name>
</gene>
<dbReference type="AlphaFoldDB" id="A0A398CH27"/>